<evidence type="ECO:0008006" key="3">
    <source>
        <dbReference type="Google" id="ProtNLM"/>
    </source>
</evidence>
<dbReference type="Gene3D" id="3.60.10.10">
    <property type="entry name" value="Endonuclease/exonuclease/phosphatase"/>
    <property type="match status" value="1"/>
</dbReference>
<evidence type="ECO:0000313" key="1">
    <source>
        <dbReference type="EMBL" id="PPU56929.1"/>
    </source>
</evidence>
<dbReference type="AlphaFoldDB" id="A0A2S7C5R9"/>
<dbReference type="Proteomes" id="UP000238908">
    <property type="component" value="Unassembled WGS sequence"/>
</dbReference>
<comment type="caution">
    <text evidence="1">The sequence shown here is derived from an EMBL/GenBank/DDBJ whole genome shotgun (WGS) entry which is preliminary data.</text>
</comment>
<protein>
    <recommendedName>
        <fullName evidence="3">Endonuclease/exonuclease/phosphatase domain-containing protein</fullName>
    </recommendedName>
</protein>
<sequence>MKILFWNTLRLGSGTTGEKAVLAEGVIAEAFNEGAEFAVLCEVTSDTTLGDASIDKALVMARRGKKKQSSQLGYAALDNEFTAAACVAYQPPPFADVFGFSAYRKGGNAFANHSKRYVARLEGGGDVDCYVYHANASTKAAYLVAWIVEALRQTKRRFILFGDLNCEPAVLIDYIRYNHQHGNDVGAPEDFIVAFSGPTHNARNGATKVYDYAIAANKTAVTVDSMNIAGVMSRAAMSDHLPIYITFS</sequence>
<proteinExistence type="predicted"/>
<dbReference type="RefSeq" id="WP_104615120.1">
    <property type="nucleotide sequence ID" value="NZ_CP167817.1"/>
</dbReference>
<name>A0A2S7C5R9_9XANT</name>
<evidence type="ECO:0000313" key="2">
    <source>
        <dbReference type="Proteomes" id="UP000238908"/>
    </source>
</evidence>
<dbReference type="EMBL" id="MDEE01000008">
    <property type="protein sequence ID" value="PPU56929.1"/>
    <property type="molecule type" value="Genomic_DNA"/>
</dbReference>
<dbReference type="InterPro" id="IPR036691">
    <property type="entry name" value="Endo/exonu/phosph_ase_sf"/>
</dbReference>
<gene>
    <name evidence="1" type="ORF">XdyCFBP7245_07655</name>
</gene>
<accession>A0A2S7C5R9</accession>
<dbReference type="SUPFAM" id="SSF56219">
    <property type="entry name" value="DNase I-like"/>
    <property type="match status" value="1"/>
</dbReference>
<organism evidence="1 2">
    <name type="scientific">Xanthomonas dyei</name>
    <dbReference type="NCBI Taxonomy" id="743699"/>
    <lineage>
        <taxon>Bacteria</taxon>
        <taxon>Pseudomonadati</taxon>
        <taxon>Pseudomonadota</taxon>
        <taxon>Gammaproteobacteria</taxon>
        <taxon>Lysobacterales</taxon>
        <taxon>Lysobacteraceae</taxon>
        <taxon>Xanthomonas</taxon>
    </lineage>
</organism>
<reference evidence="1 2" key="1">
    <citation type="submission" date="2016-08" db="EMBL/GenBank/DDBJ databases">
        <authorList>
            <person name="Seilhamer J.J."/>
        </authorList>
    </citation>
    <scope>NUCLEOTIDE SEQUENCE [LARGE SCALE GENOMIC DNA]</scope>
    <source>
        <strain evidence="1 2">CFBP7245</strain>
    </source>
</reference>